<feature type="transmembrane region" description="Helical" evidence="1">
    <location>
        <begin position="71"/>
        <end position="93"/>
    </location>
</feature>
<feature type="transmembrane region" description="Helical" evidence="1">
    <location>
        <begin position="29"/>
        <end position="51"/>
    </location>
</feature>
<keyword evidence="1" id="KW-0472">Membrane</keyword>
<evidence type="ECO:0000313" key="2">
    <source>
        <dbReference type="EMBL" id="PIZ99513.1"/>
    </source>
</evidence>
<sequence>MSIKDKILIKIKDQEIKPKPRWYWRVLQIIKWTLISFLLILSGCAVSATMYLLHEREWDVAWQAANNFGEYLLMILPIFWLVFLSLALIIIYYEYRQTKEGYKYQISSVIGITILISLALGGIIYAFDINYDIDQQVNAQPQFNYSSTEFHRRDVWSRPSRGFLAGEIILISDGQRLNLLDFNHQQWQVFYQHAQIRPRAVLQQGELIKVMGQVNDDNVFNAVEIRPWQK</sequence>
<gene>
    <name evidence="2" type="ORF">COX77_01310</name>
</gene>
<name>A0A2M7VFT7_9BACT</name>
<dbReference type="EMBL" id="PFPO01000023">
    <property type="protein sequence ID" value="PIZ99513.1"/>
    <property type="molecule type" value="Genomic_DNA"/>
</dbReference>
<keyword evidence="1" id="KW-0812">Transmembrane</keyword>
<accession>A0A2M7VFT7</accession>
<evidence type="ECO:0000313" key="3">
    <source>
        <dbReference type="Proteomes" id="UP000230405"/>
    </source>
</evidence>
<keyword evidence="1" id="KW-1133">Transmembrane helix</keyword>
<feature type="transmembrane region" description="Helical" evidence="1">
    <location>
        <begin position="105"/>
        <end position="127"/>
    </location>
</feature>
<proteinExistence type="predicted"/>
<organism evidence="2 3">
    <name type="scientific">Candidatus Komeilibacteria bacterium CG_4_10_14_0_2_um_filter_37_10</name>
    <dbReference type="NCBI Taxonomy" id="1974470"/>
    <lineage>
        <taxon>Bacteria</taxon>
        <taxon>Candidatus Komeiliibacteriota</taxon>
    </lineage>
</organism>
<protein>
    <submittedName>
        <fullName evidence="2">Uncharacterized protein</fullName>
    </submittedName>
</protein>
<comment type="caution">
    <text evidence="2">The sequence shown here is derived from an EMBL/GenBank/DDBJ whole genome shotgun (WGS) entry which is preliminary data.</text>
</comment>
<dbReference type="AlphaFoldDB" id="A0A2M7VFT7"/>
<dbReference type="Proteomes" id="UP000230405">
    <property type="component" value="Unassembled WGS sequence"/>
</dbReference>
<evidence type="ECO:0000256" key="1">
    <source>
        <dbReference type="SAM" id="Phobius"/>
    </source>
</evidence>
<reference evidence="3" key="1">
    <citation type="submission" date="2017-09" db="EMBL/GenBank/DDBJ databases">
        <title>Depth-based differentiation of microbial function through sediment-hosted aquifers and enrichment of novel symbionts in the deep terrestrial subsurface.</title>
        <authorList>
            <person name="Probst A.J."/>
            <person name="Ladd B."/>
            <person name="Jarett J.K."/>
            <person name="Geller-Mcgrath D.E."/>
            <person name="Sieber C.M.K."/>
            <person name="Emerson J.B."/>
            <person name="Anantharaman K."/>
            <person name="Thomas B.C."/>
            <person name="Malmstrom R."/>
            <person name="Stieglmeier M."/>
            <person name="Klingl A."/>
            <person name="Woyke T."/>
            <person name="Ryan C.M."/>
            <person name="Banfield J.F."/>
        </authorList>
    </citation>
    <scope>NUCLEOTIDE SEQUENCE [LARGE SCALE GENOMIC DNA]</scope>
</reference>